<gene>
    <name evidence="1" type="ORF">R77560_04426</name>
</gene>
<dbReference type="AlphaFoldDB" id="A0AAD2BS91"/>
<name>A0AAD2BS91_9RALS</name>
<dbReference type="EMBL" id="CATZAZ010000015">
    <property type="protein sequence ID" value="CAJ0806470.1"/>
    <property type="molecule type" value="Genomic_DNA"/>
</dbReference>
<proteinExistence type="predicted"/>
<reference evidence="1" key="1">
    <citation type="submission" date="2023-07" db="EMBL/GenBank/DDBJ databases">
        <authorList>
            <person name="Peeters C."/>
        </authorList>
    </citation>
    <scope>NUCLEOTIDE SEQUENCE</scope>
    <source>
        <strain evidence="1">R-77560</strain>
    </source>
</reference>
<evidence type="ECO:0000313" key="2">
    <source>
        <dbReference type="Proteomes" id="UP001189756"/>
    </source>
</evidence>
<sequence>MSPSNLDAPGYGNALDVLRRIVEEADRDPFIPVGHVIEHVVPQARAALAAALADEVCQFCGVRTFSPCDAPPADVCEQALMRNMTMAER</sequence>
<dbReference type="Proteomes" id="UP001189756">
    <property type="component" value="Unassembled WGS sequence"/>
</dbReference>
<protein>
    <submittedName>
        <fullName evidence="1">Uncharacterized protein</fullName>
    </submittedName>
</protein>
<organism evidence="1 2">
    <name type="scientific">Ralstonia thomasii</name>
    <dbReference type="NCBI Taxonomy" id="3058596"/>
    <lineage>
        <taxon>Bacteria</taxon>
        <taxon>Pseudomonadati</taxon>
        <taxon>Pseudomonadota</taxon>
        <taxon>Betaproteobacteria</taxon>
        <taxon>Burkholderiales</taxon>
        <taxon>Burkholderiaceae</taxon>
        <taxon>Ralstonia</taxon>
    </lineage>
</organism>
<accession>A0AAD2BS91</accession>
<comment type="caution">
    <text evidence="1">The sequence shown here is derived from an EMBL/GenBank/DDBJ whole genome shotgun (WGS) entry which is preliminary data.</text>
</comment>
<evidence type="ECO:0000313" key="1">
    <source>
        <dbReference type="EMBL" id="CAJ0806470.1"/>
    </source>
</evidence>